<proteinExistence type="predicted"/>
<dbReference type="EMBL" id="CM004466">
    <property type="protein sequence ID" value="OCU02563.1"/>
    <property type="molecule type" value="Genomic_DNA"/>
</dbReference>
<gene>
    <name evidence="1" type="ORF">XELAEV_18008326mg</name>
</gene>
<reference evidence="2" key="1">
    <citation type="journal article" date="2016" name="Nature">
        <title>Genome evolution in the allotetraploid frog Xenopus laevis.</title>
        <authorList>
            <person name="Session A.M."/>
            <person name="Uno Y."/>
            <person name="Kwon T."/>
            <person name="Chapman J.A."/>
            <person name="Toyoda A."/>
            <person name="Takahashi S."/>
            <person name="Fukui A."/>
            <person name="Hikosaka A."/>
            <person name="Suzuki A."/>
            <person name="Kondo M."/>
            <person name="van Heeringen S.J."/>
            <person name="Quigley I."/>
            <person name="Heinz S."/>
            <person name="Ogino H."/>
            <person name="Ochi H."/>
            <person name="Hellsten U."/>
            <person name="Lyons J.B."/>
            <person name="Simakov O."/>
            <person name="Putnam N."/>
            <person name="Stites J."/>
            <person name="Kuroki Y."/>
            <person name="Tanaka T."/>
            <person name="Michiue T."/>
            <person name="Watanabe M."/>
            <person name="Bogdanovic O."/>
            <person name="Lister R."/>
            <person name="Georgiou G."/>
            <person name="Paranjpe S.S."/>
            <person name="van Kruijsbergen I."/>
            <person name="Shu S."/>
            <person name="Carlson J."/>
            <person name="Kinoshita T."/>
            <person name="Ohta Y."/>
            <person name="Mawaribuchi S."/>
            <person name="Jenkins J."/>
            <person name="Grimwood J."/>
            <person name="Schmutz J."/>
            <person name="Mitros T."/>
            <person name="Mozaffari S.V."/>
            <person name="Suzuki Y."/>
            <person name="Haramoto Y."/>
            <person name="Yamamoto T.S."/>
            <person name="Takagi C."/>
            <person name="Heald R."/>
            <person name="Miller K."/>
            <person name="Haudenschild C."/>
            <person name="Kitzman J."/>
            <person name="Nakayama T."/>
            <person name="Izutsu Y."/>
            <person name="Robert J."/>
            <person name="Fortriede J."/>
            <person name="Burns K."/>
            <person name="Lotay V."/>
            <person name="Karimi K."/>
            <person name="Yasuoka Y."/>
            <person name="Dichmann D.S."/>
            <person name="Flajnik M.F."/>
            <person name="Houston D.W."/>
            <person name="Shendure J."/>
            <person name="DuPasquier L."/>
            <person name="Vize P.D."/>
            <person name="Zorn A.M."/>
            <person name="Ito M."/>
            <person name="Marcotte E.M."/>
            <person name="Wallingford J.B."/>
            <person name="Ito Y."/>
            <person name="Asashima M."/>
            <person name="Ueno N."/>
            <person name="Matsuda Y."/>
            <person name="Veenstra G.J."/>
            <person name="Fujiyama A."/>
            <person name="Harland R.M."/>
            <person name="Taira M."/>
            <person name="Rokhsar D.S."/>
        </authorList>
    </citation>
    <scope>NUCLEOTIDE SEQUENCE [LARGE SCALE GENOMIC DNA]</scope>
    <source>
        <strain evidence="2">J</strain>
    </source>
</reference>
<dbReference type="AlphaFoldDB" id="A0A974E3I8"/>
<name>A0A974E3I8_XENLA</name>
<accession>A0A974E3I8</accession>
<dbReference type="Proteomes" id="UP000694892">
    <property type="component" value="Chromosome 1L"/>
</dbReference>
<sequence length="76" mass="9184">MWDKQKREIKIRIQEHRGNIRNYKMNTQTDTPVSRHFVECKHNSMQLKWCILDEALPFRRGGNRLKKTIATRGKMD</sequence>
<evidence type="ECO:0000313" key="1">
    <source>
        <dbReference type="EMBL" id="OCU02563.1"/>
    </source>
</evidence>
<protein>
    <submittedName>
        <fullName evidence="1">Uncharacterized protein</fullName>
    </submittedName>
</protein>
<evidence type="ECO:0000313" key="2">
    <source>
        <dbReference type="Proteomes" id="UP000694892"/>
    </source>
</evidence>
<organism evidence="1 2">
    <name type="scientific">Xenopus laevis</name>
    <name type="common">African clawed frog</name>
    <dbReference type="NCBI Taxonomy" id="8355"/>
    <lineage>
        <taxon>Eukaryota</taxon>
        <taxon>Metazoa</taxon>
        <taxon>Chordata</taxon>
        <taxon>Craniata</taxon>
        <taxon>Vertebrata</taxon>
        <taxon>Euteleostomi</taxon>
        <taxon>Amphibia</taxon>
        <taxon>Batrachia</taxon>
        <taxon>Anura</taxon>
        <taxon>Pipoidea</taxon>
        <taxon>Pipidae</taxon>
        <taxon>Xenopodinae</taxon>
        <taxon>Xenopus</taxon>
        <taxon>Xenopus</taxon>
    </lineage>
</organism>